<evidence type="ECO:0000256" key="1">
    <source>
        <dbReference type="SAM" id="SignalP"/>
    </source>
</evidence>
<evidence type="ECO:0008006" key="4">
    <source>
        <dbReference type="Google" id="ProtNLM"/>
    </source>
</evidence>
<dbReference type="Proteomes" id="UP000481583">
    <property type="component" value="Unassembled WGS sequence"/>
</dbReference>
<dbReference type="EMBL" id="JAAKZV010000174">
    <property type="protein sequence ID" value="NGN67981.1"/>
    <property type="molecule type" value="Genomic_DNA"/>
</dbReference>
<dbReference type="AlphaFoldDB" id="A0A6G4U9W5"/>
<reference evidence="2 3" key="1">
    <citation type="submission" date="2020-02" db="EMBL/GenBank/DDBJ databases">
        <title>Whole-genome analyses of novel actinobacteria.</title>
        <authorList>
            <person name="Sahin N."/>
        </authorList>
    </citation>
    <scope>NUCLEOTIDE SEQUENCE [LARGE SCALE GENOMIC DNA]</scope>
    <source>
        <strain evidence="2 3">A7024</strain>
    </source>
</reference>
<feature type="signal peptide" evidence="1">
    <location>
        <begin position="1"/>
        <end position="20"/>
    </location>
</feature>
<keyword evidence="1" id="KW-0732">Signal</keyword>
<evidence type="ECO:0000313" key="3">
    <source>
        <dbReference type="Proteomes" id="UP000481583"/>
    </source>
</evidence>
<sequence length="60" mass="6556">MRSTSVMAFSAGGAALSISAAVPTPMSTWGDARFRRYSATKCRFGHLQMNRQLKRSTSQS</sequence>
<gene>
    <name evidence="2" type="ORF">G5C51_29290</name>
</gene>
<comment type="caution">
    <text evidence="2">The sequence shown here is derived from an EMBL/GenBank/DDBJ whole genome shotgun (WGS) entry which is preliminary data.</text>
</comment>
<feature type="chain" id="PRO_5026107992" description="Secreted protein" evidence="1">
    <location>
        <begin position="21"/>
        <end position="60"/>
    </location>
</feature>
<organism evidence="2 3">
    <name type="scientific">Streptomyces coryli</name>
    <dbReference type="NCBI Taxonomy" id="1128680"/>
    <lineage>
        <taxon>Bacteria</taxon>
        <taxon>Bacillati</taxon>
        <taxon>Actinomycetota</taxon>
        <taxon>Actinomycetes</taxon>
        <taxon>Kitasatosporales</taxon>
        <taxon>Streptomycetaceae</taxon>
        <taxon>Streptomyces</taxon>
    </lineage>
</organism>
<proteinExistence type="predicted"/>
<accession>A0A6G4U9W5</accession>
<dbReference type="RefSeq" id="WP_165241500.1">
    <property type="nucleotide sequence ID" value="NZ_JAAKZV010000174.1"/>
</dbReference>
<evidence type="ECO:0000313" key="2">
    <source>
        <dbReference type="EMBL" id="NGN67981.1"/>
    </source>
</evidence>
<protein>
    <recommendedName>
        <fullName evidence="4">Secreted protein</fullName>
    </recommendedName>
</protein>
<name>A0A6G4U9W5_9ACTN</name>
<keyword evidence="3" id="KW-1185">Reference proteome</keyword>